<keyword evidence="2" id="KW-1185">Reference proteome</keyword>
<evidence type="ECO:0000313" key="2">
    <source>
        <dbReference type="Proteomes" id="UP000003835"/>
    </source>
</evidence>
<dbReference type="EMBL" id="DS989842">
    <property type="protein sequence ID" value="EDX78244.1"/>
    <property type="molecule type" value="Genomic_DNA"/>
</dbReference>
<sequence>MGLATFCVGITDYISTKPLFIPNQYHCAKALISTSIIHNE</sequence>
<evidence type="ECO:0000313" key="1">
    <source>
        <dbReference type="EMBL" id="EDX78244.1"/>
    </source>
</evidence>
<accession>B4VJ38</accession>
<dbReference type="Proteomes" id="UP000003835">
    <property type="component" value="Unassembled WGS sequence"/>
</dbReference>
<dbReference type="STRING" id="118168.MC7420_7982"/>
<protein>
    <submittedName>
        <fullName evidence="1">Uncharacterized protein</fullName>
    </submittedName>
</protein>
<dbReference type="AlphaFoldDB" id="B4VJ38"/>
<reference evidence="1 2" key="1">
    <citation type="submission" date="2008-07" db="EMBL/GenBank/DDBJ databases">
        <authorList>
            <person name="Tandeau de Marsac N."/>
            <person name="Ferriera S."/>
            <person name="Johnson J."/>
            <person name="Kravitz S."/>
            <person name="Beeson K."/>
            <person name="Sutton G."/>
            <person name="Rogers Y.-H."/>
            <person name="Friedman R."/>
            <person name="Frazier M."/>
            <person name="Venter J.C."/>
        </authorList>
    </citation>
    <scope>NUCLEOTIDE SEQUENCE [LARGE SCALE GENOMIC DNA]</scope>
    <source>
        <strain evidence="1 2">PCC 7420</strain>
    </source>
</reference>
<gene>
    <name evidence="1" type="ORF">MC7420_7982</name>
</gene>
<proteinExistence type="predicted"/>
<organism evidence="1 2">
    <name type="scientific">Coleofasciculus chthonoplastes PCC 7420</name>
    <dbReference type="NCBI Taxonomy" id="118168"/>
    <lineage>
        <taxon>Bacteria</taxon>
        <taxon>Bacillati</taxon>
        <taxon>Cyanobacteriota</taxon>
        <taxon>Cyanophyceae</taxon>
        <taxon>Coleofasciculales</taxon>
        <taxon>Coleofasciculaceae</taxon>
        <taxon>Coleofasciculus</taxon>
    </lineage>
</organism>
<name>B4VJ38_9CYAN</name>
<dbReference type="HOGENOM" id="CLU_3287907_0_0_3"/>